<dbReference type="SMART" id="SM01091">
    <property type="entry name" value="CorC_HlyC"/>
    <property type="match status" value="1"/>
</dbReference>
<dbReference type="InterPro" id="IPR046342">
    <property type="entry name" value="CBS_dom_sf"/>
</dbReference>
<dbReference type="SMART" id="SM00116">
    <property type="entry name" value="CBS"/>
    <property type="match status" value="2"/>
</dbReference>
<dbReference type="GO" id="GO:0050660">
    <property type="term" value="F:flavin adenine dinucleotide binding"/>
    <property type="evidence" value="ECO:0007669"/>
    <property type="project" value="InterPro"/>
</dbReference>
<gene>
    <name evidence="14" type="ORF">KL86SPO_20489</name>
</gene>
<evidence type="ECO:0000256" key="5">
    <source>
        <dbReference type="ARBA" id="ARBA00022737"/>
    </source>
</evidence>
<sequence length="439" mass="49034">MDTTLVVWNIFLVMFLVLLNGFFVAAEFAMVKVRSTRIDTLLQEGNTRAKYAKRLVDNLDAYLSACQLGITLASLGLGWIGEPAIARLIEPVLADFGLSGAIIHTIAFAIAFSIITALHIILGELAPKSLAIQKADSVAIWTSVPLIAFYKLMFPIIWVLNSIANRILRAVGIEVASEHEAAHTEEEIRILMEESHQQGYINQTELTYVDNIFDFAERHVNEVMIPRTDMVCLYAEDAFAVNLDKALDEQLTRYPVCDPDKDNIIGFVHIKDLLAALAKGETPALREITRNIMAIPETMPISSLLKLMQKNQAQIALVIDEYGGTAGLVTVEDILEEIVGEIQDEFDEERPVVEMRADNVHSVDGRLLIDEVNEVFEMDLDTGVVDTIGGWMTVRVEMPPRIGQQVDYDEYAFIVEEVDNMRITRVLVRKLAAEAELTD</sequence>
<evidence type="ECO:0000313" key="14">
    <source>
        <dbReference type="EMBL" id="SCM79278.1"/>
    </source>
</evidence>
<evidence type="ECO:0000256" key="9">
    <source>
        <dbReference type="PROSITE-ProRule" id="PRU00703"/>
    </source>
</evidence>
<protein>
    <submittedName>
        <fullName evidence="14">Uncharacterized protein</fullName>
    </submittedName>
</protein>
<feature type="transmembrane region" description="Helical" evidence="11">
    <location>
        <begin position="6"/>
        <end position="29"/>
    </location>
</feature>
<dbReference type="SUPFAM" id="SSF54631">
    <property type="entry name" value="CBS-domain pair"/>
    <property type="match status" value="1"/>
</dbReference>
<dbReference type="Pfam" id="PF03471">
    <property type="entry name" value="CorC_HlyC"/>
    <property type="match status" value="1"/>
</dbReference>
<dbReference type="GO" id="GO:0005886">
    <property type="term" value="C:plasma membrane"/>
    <property type="evidence" value="ECO:0007669"/>
    <property type="project" value="UniProtKB-SubCell"/>
</dbReference>
<evidence type="ECO:0000256" key="7">
    <source>
        <dbReference type="ARBA" id="ARBA00023122"/>
    </source>
</evidence>
<dbReference type="InterPro" id="IPR002550">
    <property type="entry name" value="CNNM"/>
</dbReference>
<evidence type="ECO:0000256" key="4">
    <source>
        <dbReference type="ARBA" id="ARBA00022692"/>
    </source>
</evidence>
<evidence type="ECO:0000256" key="10">
    <source>
        <dbReference type="PROSITE-ProRule" id="PRU01193"/>
    </source>
</evidence>
<reference evidence="14" key="1">
    <citation type="submission" date="2016-08" db="EMBL/GenBank/DDBJ databases">
        <authorList>
            <person name="Seilhamer J.J."/>
        </authorList>
    </citation>
    <scope>NUCLEOTIDE SEQUENCE</scope>
    <source>
        <strain evidence="14">86</strain>
    </source>
</reference>
<dbReference type="InterPro" id="IPR005170">
    <property type="entry name" value="Transptr-assoc_dom"/>
</dbReference>
<proteinExistence type="inferred from homology"/>
<organism evidence="14">
    <name type="scientific">uncultured Sporomusa sp</name>
    <dbReference type="NCBI Taxonomy" id="307249"/>
    <lineage>
        <taxon>Bacteria</taxon>
        <taxon>Bacillati</taxon>
        <taxon>Bacillota</taxon>
        <taxon>Negativicutes</taxon>
        <taxon>Selenomonadales</taxon>
        <taxon>Sporomusaceae</taxon>
        <taxon>Sporomusa</taxon>
        <taxon>environmental samples</taxon>
    </lineage>
</organism>
<dbReference type="Gene3D" id="3.10.580.10">
    <property type="entry name" value="CBS-domain"/>
    <property type="match status" value="1"/>
</dbReference>
<dbReference type="Pfam" id="PF01595">
    <property type="entry name" value="CNNM"/>
    <property type="match status" value="1"/>
</dbReference>
<evidence type="ECO:0000256" key="8">
    <source>
        <dbReference type="ARBA" id="ARBA00023136"/>
    </source>
</evidence>
<dbReference type="PROSITE" id="PS51846">
    <property type="entry name" value="CNNM"/>
    <property type="match status" value="1"/>
</dbReference>
<evidence type="ECO:0000256" key="11">
    <source>
        <dbReference type="SAM" id="Phobius"/>
    </source>
</evidence>
<dbReference type="PROSITE" id="PS51371">
    <property type="entry name" value="CBS"/>
    <property type="match status" value="2"/>
</dbReference>
<dbReference type="EMBL" id="FMJE01000002">
    <property type="protein sequence ID" value="SCM79278.1"/>
    <property type="molecule type" value="Genomic_DNA"/>
</dbReference>
<dbReference type="AlphaFoldDB" id="A0A212LP20"/>
<keyword evidence="4 10" id="KW-0812">Transmembrane</keyword>
<keyword evidence="3" id="KW-1003">Cell membrane</keyword>
<dbReference type="InterPro" id="IPR044751">
    <property type="entry name" value="Ion_transp-like_CBS"/>
</dbReference>
<dbReference type="CDD" id="cd04590">
    <property type="entry name" value="CBS_pair_CorC_HlyC_assoc"/>
    <property type="match status" value="1"/>
</dbReference>
<feature type="domain" description="CBS" evidence="12">
    <location>
        <begin position="224"/>
        <end position="285"/>
    </location>
</feature>
<dbReference type="Gene3D" id="3.30.465.10">
    <property type="match status" value="1"/>
</dbReference>
<evidence type="ECO:0000256" key="1">
    <source>
        <dbReference type="ARBA" id="ARBA00004651"/>
    </source>
</evidence>
<feature type="domain" description="CNNM transmembrane" evidence="13">
    <location>
        <begin position="2"/>
        <end position="205"/>
    </location>
</feature>
<dbReference type="PANTHER" id="PTHR43099">
    <property type="entry name" value="UPF0053 PROTEIN YRKA"/>
    <property type="match status" value="1"/>
</dbReference>
<dbReference type="FunFam" id="3.10.580.10:FF:000002">
    <property type="entry name" value="Magnesium/cobalt efflux protein CorC"/>
    <property type="match status" value="1"/>
</dbReference>
<dbReference type="SUPFAM" id="SSF56176">
    <property type="entry name" value="FAD-binding/transporter-associated domain-like"/>
    <property type="match status" value="1"/>
</dbReference>
<keyword evidence="8 10" id="KW-0472">Membrane</keyword>
<feature type="transmembrane region" description="Helical" evidence="11">
    <location>
        <begin position="138"/>
        <end position="160"/>
    </location>
</feature>
<name>A0A212LP20_9FIRM</name>
<dbReference type="InterPro" id="IPR016169">
    <property type="entry name" value="FAD-bd_PCMH_sub2"/>
</dbReference>
<feature type="transmembrane region" description="Helical" evidence="11">
    <location>
        <begin position="61"/>
        <end position="81"/>
    </location>
</feature>
<dbReference type="Pfam" id="PF00571">
    <property type="entry name" value="CBS"/>
    <property type="match status" value="2"/>
</dbReference>
<comment type="subcellular location">
    <subcellularLocation>
        <location evidence="1">Cell membrane</location>
        <topology evidence="1">Multi-pass membrane protein</topology>
    </subcellularLocation>
</comment>
<keyword evidence="6 10" id="KW-1133">Transmembrane helix</keyword>
<dbReference type="PANTHER" id="PTHR43099:SF2">
    <property type="entry name" value="UPF0053 PROTEIN YRKA"/>
    <property type="match status" value="1"/>
</dbReference>
<evidence type="ECO:0000256" key="2">
    <source>
        <dbReference type="ARBA" id="ARBA00006337"/>
    </source>
</evidence>
<accession>A0A212LP20</accession>
<dbReference type="InterPro" id="IPR036318">
    <property type="entry name" value="FAD-bd_PCMH-like_sf"/>
</dbReference>
<dbReference type="InterPro" id="IPR000644">
    <property type="entry name" value="CBS_dom"/>
</dbReference>
<evidence type="ECO:0000256" key="6">
    <source>
        <dbReference type="ARBA" id="ARBA00022989"/>
    </source>
</evidence>
<feature type="transmembrane region" description="Helical" evidence="11">
    <location>
        <begin position="101"/>
        <end position="126"/>
    </location>
</feature>
<comment type="similarity">
    <text evidence="2">Belongs to the UPF0053 family.</text>
</comment>
<evidence type="ECO:0000259" key="12">
    <source>
        <dbReference type="PROSITE" id="PS51371"/>
    </source>
</evidence>
<evidence type="ECO:0000256" key="3">
    <source>
        <dbReference type="ARBA" id="ARBA00022475"/>
    </source>
</evidence>
<feature type="domain" description="CBS" evidence="12">
    <location>
        <begin position="288"/>
        <end position="345"/>
    </location>
</feature>
<evidence type="ECO:0000259" key="13">
    <source>
        <dbReference type="PROSITE" id="PS51846"/>
    </source>
</evidence>
<dbReference type="InterPro" id="IPR051676">
    <property type="entry name" value="UPF0053_domain"/>
</dbReference>
<keyword evidence="5" id="KW-0677">Repeat</keyword>
<keyword evidence="7 9" id="KW-0129">CBS domain</keyword>